<protein>
    <submittedName>
        <fullName evidence="1">Uncharacterized protein</fullName>
    </submittedName>
</protein>
<evidence type="ECO:0000313" key="2">
    <source>
        <dbReference type="Proteomes" id="UP000249645"/>
    </source>
</evidence>
<organism evidence="1 2">
    <name type="scientific">Pseudopedobacter saltans</name>
    <dbReference type="NCBI Taxonomy" id="151895"/>
    <lineage>
        <taxon>Bacteria</taxon>
        <taxon>Pseudomonadati</taxon>
        <taxon>Bacteroidota</taxon>
        <taxon>Sphingobacteriia</taxon>
        <taxon>Sphingobacteriales</taxon>
        <taxon>Sphingobacteriaceae</taxon>
        <taxon>Pseudopedobacter</taxon>
    </lineage>
</organism>
<reference evidence="1 2" key="1">
    <citation type="submission" date="2017-11" db="EMBL/GenBank/DDBJ databases">
        <title>Infants hospitalized years apart are colonized by the same room-sourced microbial strains.</title>
        <authorList>
            <person name="Brooks B."/>
            <person name="Olm M.R."/>
            <person name="Firek B.A."/>
            <person name="Baker R."/>
            <person name="Thomas B.C."/>
            <person name="Morowitz M.J."/>
            <person name="Banfield J.F."/>
        </authorList>
    </citation>
    <scope>NUCLEOTIDE SEQUENCE [LARGE SCALE GENOMIC DNA]</scope>
    <source>
        <strain evidence="1">S2_009_000_R2_76</strain>
    </source>
</reference>
<gene>
    <name evidence="1" type="ORF">DI598_07330</name>
</gene>
<name>A0A2W5F093_9SPHI</name>
<accession>A0A2W5F093</accession>
<comment type="caution">
    <text evidence="1">The sequence shown here is derived from an EMBL/GenBank/DDBJ whole genome shotgun (WGS) entry which is preliminary data.</text>
</comment>
<dbReference type="AlphaFoldDB" id="A0A2W5F093"/>
<proteinExistence type="predicted"/>
<evidence type="ECO:0000313" key="1">
    <source>
        <dbReference type="EMBL" id="PZP49635.1"/>
    </source>
</evidence>
<dbReference type="EMBL" id="QFOI01000102">
    <property type="protein sequence ID" value="PZP49635.1"/>
    <property type="molecule type" value="Genomic_DNA"/>
</dbReference>
<dbReference type="Proteomes" id="UP000249645">
    <property type="component" value="Unassembled WGS sequence"/>
</dbReference>
<sequence>MFLKRCYIANYADNIHYSKIKTMKKFMLAILLTVSLFACKNQSSINTQEAGSVVVSYLKENP</sequence>